<dbReference type="Pfam" id="PF07676">
    <property type="entry name" value="PD40"/>
    <property type="match status" value="2"/>
</dbReference>
<keyword evidence="8" id="KW-1185">Reference proteome</keyword>
<proteinExistence type="predicted"/>
<dbReference type="EMBL" id="JAUKPO010000031">
    <property type="protein sequence ID" value="MDO1450504.1"/>
    <property type="molecule type" value="Genomic_DNA"/>
</dbReference>
<evidence type="ECO:0000313" key="7">
    <source>
        <dbReference type="EMBL" id="MDO1450504.1"/>
    </source>
</evidence>
<evidence type="ECO:0000256" key="3">
    <source>
        <dbReference type="ARBA" id="ARBA00023237"/>
    </source>
</evidence>
<evidence type="ECO:0000256" key="1">
    <source>
        <dbReference type="ARBA" id="ARBA00004442"/>
    </source>
</evidence>
<keyword evidence="3" id="KW-0998">Cell outer membrane</keyword>
<comment type="subcellular location">
    <subcellularLocation>
        <location evidence="1">Cell outer membrane</location>
    </subcellularLocation>
</comment>
<dbReference type="SUPFAM" id="SSF103088">
    <property type="entry name" value="OmpA-like"/>
    <property type="match status" value="1"/>
</dbReference>
<feature type="signal peptide" evidence="5">
    <location>
        <begin position="1"/>
        <end position="20"/>
    </location>
</feature>
<dbReference type="InterPro" id="IPR006664">
    <property type="entry name" value="OMP_bac"/>
</dbReference>
<dbReference type="InterPro" id="IPR050330">
    <property type="entry name" value="Bact_OuterMem_StrucFunc"/>
</dbReference>
<gene>
    <name evidence="7" type="ORF">Q0590_29785</name>
</gene>
<dbReference type="Gene3D" id="3.30.1330.60">
    <property type="entry name" value="OmpA-like domain"/>
    <property type="match status" value="1"/>
</dbReference>
<organism evidence="7 8">
    <name type="scientific">Rhodocytophaga aerolata</name>
    <dbReference type="NCBI Taxonomy" id="455078"/>
    <lineage>
        <taxon>Bacteria</taxon>
        <taxon>Pseudomonadati</taxon>
        <taxon>Bacteroidota</taxon>
        <taxon>Cytophagia</taxon>
        <taxon>Cytophagales</taxon>
        <taxon>Rhodocytophagaceae</taxon>
        <taxon>Rhodocytophaga</taxon>
    </lineage>
</organism>
<dbReference type="PROSITE" id="PS51123">
    <property type="entry name" value="OMPA_2"/>
    <property type="match status" value="1"/>
</dbReference>
<evidence type="ECO:0000256" key="2">
    <source>
        <dbReference type="ARBA" id="ARBA00023136"/>
    </source>
</evidence>
<keyword evidence="2 4" id="KW-0472">Membrane</keyword>
<dbReference type="SUPFAM" id="SSF82171">
    <property type="entry name" value="DPP6 N-terminal domain-like"/>
    <property type="match status" value="1"/>
</dbReference>
<evidence type="ECO:0000313" key="8">
    <source>
        <dbReference type="Proteomes" id="UP001168528"/>
    </source>
</evidence>
<dbReference type="PRINTS" id="PR01021">
    <property type="entry name" value="OMPADOMAIN"/>
</dbReference>
<dbReference type="RefSeq" id="WP_302041304.1">
    <property type="nucleotide sequence ID" value="NZ_JAUKPO010000031.1"/>
</dbReference>
<dbReference type="Pfam" id="PF00691">
    <property type="entry name" value="OmpA"/>
    <property type="match status" value="1"/>
</dbReference>
<sequence>MKKYLYLTTLIFCVFAQLKAQDVQWASRVVGFSSEYQDPKMPKQYGASQILGKPSKLPQIGSSPCAWRPAQESNPAGEWIKVAYSNPQPVKQIAIAENLNAGSINRIYAYDAQDKEYLVYENKKDTTRVNGRMSTIYIKETPYKVAAVKVVLNTARIRGASQLDAIGISSSEQKIEASINLGKNASTQAATQVKRENLGKNINSLYDEICPVISPDGKSLYFTRAMHPGNVSPDQDIWVAKIEANGSFGPAKNIGSPINTHQHNSSFSITPDGNTMLLNNRYMSDGTLRKGLSITRRMANGEWGFPEPVQIRNYYNNNEYAEFSMAQNGKVLVMTAQREDSYGSKDLYVSFLQADKTWSEPKNMGPVVNTADGEISPFIASDGVSLYYSTGGLSGYGNMDVFVTKRLDDTWTNWSEPQNLGPAINSDAWDTYYTIPASGDYAYFVSDKNSNGENDIFRIKLDKSVQPDPVALVYGNVYDASTKQPLQASITYESLPKGGEAGSATANPISDGYKVVLPLKYKYSFTAKADGFMAAEEEIDLTAETTYREIRKDLYLTPLEVGQHVRLNHIYFEQSEYKLLEESFEELNKVAALLKENPSMEIQLEGHTDNVGDFNLNVALSRNRVQAVREYLVNKGIDGNRIQFKGYGSTRPIASNANENTRKQNRRVEFMIMKK</sequence>
<protein>
    <submittedName>
        <fullName evidence="7">OmpA family protein</fullName>
    </submittedName>
</protein>
<feature type="domain" description="OmpA-like" evidence="6">
    <location>
        <begin position="561"/>
        <end position="675"/>
    </location>
</feature>
<dbReference type="InterPro" id="IPR006665">
    <property type="entry name" value="OmpA-like"/>
</dbReference>
<keyword evidence="5" id="KW-0732">Signal</keyword>
<dbReference type="InterPro" id="IPR011659">
    <property type="entry name" value="WD40"/>
</dbReference>
<evidence type="ECO:0000256" key="5">
    <source>
        <dbReference type="SAM" id="SignalP"/>
    </source>
</evidence>
<feature type="chain" id="PRO_5047492816" evidence="5">
    <location>
        <begin position="21"/>
        <end position="675"/>
    </location>
</feature>
<name>A0ABT8RGN4_9BACT</name>
<evidence type="ECO:0000259" key="6">
    <source>
        <dbReference type="PROSITE" id="PS51123"/>
    </source>
</evidence>
<reference evidence="7" key="1">
    <citation type="submission" date="2023-07" db="EMBL/GenBank/DDBJ databases">
        <title>The genome sequence of Rhodocytophaga aerolata KACC 12507.</title>
        <authorList>
            <person name="Zhang X."/>
        </authorList>
    </citation>
    <scope>NUCLEOTIDE SEQUENCE</scope>
    <source>
        <strain evidence="7">KACC 12507</strain>
    </source>
</reference>
<accession>A0ABT8RGN4</accession>
<dbReference type="Proteomes" id="UP001168528">
    <property type="component" value="Unassembled WGS sequence"/>
</dbReference>
<evidence type="ECO:0000256" key="4">
    <source>
        <dbReference type="PROSITE-ProRule" id="PRU00473"/>
    </source>
</evidence>
<dbReference type="PANTHER" id="PTHR30329:SF21">
    <property type="entry name" value="LIPOPROTEIN YIAD-RELATED"/>
    <property type="match status" value="1"/>
</dbReference>
<comment type="caution">
    <text evidence="7">The sequence shown here is derived from an EMBL/GenBank/DDBJ whole genome shotgun (WGS) entry which is preliminary data.</text>
</comment>
<dbReference type="InterPro" id="IPR036737">
    <property type="entry name" value="OmpA-like_sf"/>
</dbReference>
<dbReference type="CDD" id="cd07185">
    <property type="entry name" value="OmpA_C-like"/>
    <property type="match status" value="1"/>
</dbReference>
<dbReference type="PANTHER" id="PTHR30329">
    <property type="entry name" value="STATOR ELEMENT OF FLAGELLAR MOTOR COMPLEX"/>
    <property type="match status" value="1"/>
</dbReference>